<accession>A0A0V1HBN9</accession>
<proteinExistence type="predicted"/>
<gene>
    <name evidence="2" type="ORF">T11_7599</name>
</gene>
<dbReference type="EMBL" id="JYDP01000096">
    <property type="protein sequence ID" value="KRZ07817.1"/>
    <property type="molecule type" value="Genomic_DNA"/>
</dbReference>
<organism evidence="2 3">
    <name type="scientific">Trichinella zimbabwensis</name>
    <dbReference type="NCBI Taxonomy" id="268475"/>
    <lineage>
        <taxon>Eukaryota</taxon>
        <taxon>Metazoa</taxon>
        <taxon>Ecdysozoa</taxon>
        <taxon>Nematoda</taxon>
        <taxon>Enoplea</taxon>
        <taxon>Dorylaimia</taxon>
        <taxon>Trichinellida</taxon>
        <taxon>Trichinellidae</taxon>
        <taxon>Trichinella</taxon>
    </lineage>
</organism>
<keyword evidence="3" id="KW-1185">Reference proteome</keyword>
<dbReference type="Proteomes" id="UP000055024">
    <property type="component" value="Unassembled WGS sequence"/>
</dbReference>
<feature type="region of interest" description="Disordered" evidence="1">
    <location>
        <begin position="23"/>
        <end position="84"/>
    </location>
</feature>
<dbReference type="OrthoDB" id="10549814at2759"/>
<feature type="compositionally biased region" description="Polar residues" evidence="1">
    <location>
        <begin position="62"/>
        <end position="76"/>
    </location>
</feature>
<comment type="caution">
    <text evidence="2">The sequence shown here is derived from an EMBL/GenBank/DDBJ whole genome shotgun (WGS) entry which is preliminary data.</text>
</comment>
<evidence type="ECO:0000313" key="3">
    <source>
        <dbReference type="Proteomes" id="UP000055024"/>
    </source>
</evidence>
<dbReference type="AlphaFoldDB" id="A0A0V1HBN9"/>
<evidence type="ECO:0000313" key="2">
    <source>
        <dbReference type="EMBL" id="KRZ07817.1"/>
    </source>
</evidence>
<protein>
    <submittedName>
        <fullName evidence="2">Uncharacterized protein</fullName>
    </submittedName>
</protein>
<name>A0A0V1HBN9_9BILA</name>
<evidence type="ECO:0000256" key="1">
    <source>
        <dbReference type="SAM" id="MobiDB-lite"/>
    </source>
</evidence>
<reference evidence="2 3" key="1">
    <citation type="submission" date="2015-01" db="EMBL/GenBank/DDBJ databases">
        <title>Evolution of Trichinella species and genotypes.</title>
        <authorList>
            <person name="Korhonen P.K."/>
            <person name="Edoardo P."/>
            <person name="Giuseppe L.R."/>
            <person name="Gasser R.B."/>
        </authorList>
    </citation>
    <scope>NUCLEOTIDE SEQUENCE [LARGE SCALE GENOMIC DNA]</scope>
    <source>
        <strain evidence="2">ISS1029</strain>
    </source>
</reference>
<sequence length="84" mass="10111">MSRELKFYFQLRFTLCRNKKAKRSCNHERSLPVAIKATNQRERKRRRAGWQQATFSERRSVFASSQEGRRSQQTSERGLKPKRH</sequence>